<protein>
    <submittedName>
        <fullName evidence="2">Uncharacterized protein</fullName>
    </submittedName>
</protein>
<feature type="region of interest" description="Disordered" evidence="1">
    <location>
        <begin position="385"/>
        <end position="430"/>
    </location>
</feature>
<sequence length="430" mass="45004">MRSAAEAGAGQQAARPACAAARVFLCQVAPGGNRPNRVEKALARGLGQPVPHQRDAQPGDVVAAAQIEPGMGVGAQCAAAKIGRAGDGRLRVEERDIGAAPGGKADEQPRPEGPGQERERLALAQPVEPGAARGGGRGQDQDQAELRCSRGALREMAGKAEAVEALRLEIDEALRAAQQHGMRGLDLVGEPARCDRPGKARARAGQRAQQPLRGGHGARARGEGGKAVEMAARLGHHRALGAQEQAAPCPRAGRGGRQEQSPVVDQRQGLAVAAREEAEGPPAALRARGGMGQARHRQPAGQAARLGRLRDRGEGGCRLGTRGRIECDRDRDPAAQQVVQQIRPARAKQACPGREQRARRINAREAGGKAVAGIKHRGLEGEARLGAVRLPADPPTGVDARLSEPFHNPSRSAAAKVLRDELGCRRPVPG</sequence>
<organism evidence="2">
    <name type="scientific">bioreactor metagenome</name>
    <dbReference type="NCBI Taxonomy" id="1076179"/>
    <lineage>
        <taxon>unclassified sequences</taxon>
        <taxon>metagenomes</taxon>
        <taxon>ecological metagenomes</taxon>
    </lineage>
</organism>
<accession>A0A644T2M8</accession>
<feature type="region of interest" description="Disordered" evidence="1">
    <location>
        <begin position="97"/>
        <end position="117"/>
    </location>
</feature>
<dbReference type="EMBL" id="VSSQ01000013">
    <property type="protein sequence ID" value="MPL61009.1"/>
    <property type="molecule type" value="Genomic_DNA"/>
</dbReference>
<dbReference type="AlphaFoldDB" id="A0A644T2M8"/>
<proteinExistence type="predicted"/>
<name>A0A644T2M8_9ZZZZ</name>
<evidence type="ECO:0000256" key="1">
    <source>
        <dbReference type="SAM" id="MobiDB-lite"/>
    </source>
</evidence>
<evidence type="ECO:0000313" key="2">
    <source>
        <dbReference type="EMBL" id="MPL61009.1"/>
    </source>
</evidence>
<feature type="region of interest" description="Disordered" evidence="1">
    <location>
        <begin position="188"/>
        <end position="225"/>
    </location>
</feature>
<gene>
    <name evidence="2" type="ORF">SDC9_06575</name>
</gene>
<feature type="region of interest" description="Disordered" evidence="1">
    <location>
        <begin position="241"/>
        <end position="315"/>
    </location>
</feature>
<comment type="caution">
    <text evidence="2">The sequence shown here is derived from an EMBL/GenBank/DDBJ whole genome shotgun (WGS) entry which is preliminary data.</text>
</comment>
<reference evidence="2" key="1">
    <citation type="submission" date="2019-08" db="EMBL/GenBank/DDBJ databases">
        <authorList>
            <person name="Kucharzyk K."/>
            <person name="Murdoch R.W."/>
            <person name="Higgins S."/>
            <person name="Loffler F."/>
        </authorList>
    </citation>
    <scope>NUCLEOTIDE SEQUENCE</scope>
</reference>
<feature type="compositionally biased region" description="Basic and acidic residues" evidence="1">
    <location>
        <begin position="104"/>
        <end position="117"/>
    </location>
</feature>